<name>A0ABV7RL55_9NEIS</name>
<evidence type="ECO:0000313" key="3">
    <source>
        <dbReference type="Proteomes" id="UP001595741"/>
    </source>
</evidence>
<protein>
    <submittedName>
        <fullName evidence="2">FRG domain-containing protein</fullName>
    </submittedName>
</protein>
<dbReference type="EMBL" id="JBHRXN010000032">
    <property type="protein sequence ID" value="MFC3533395.1"/>
    <property type="molecule type" value="Genomic_DNA"/>
</dbReference>
<gene>
    <name evidence="2" type="ORF">ACFOLG_14535</name>
</gene>
<evidence type="ECO:0000259" key="1">
    <source>
        <dbReference type="SMART" id="SM00901"/>
    </source>
</evidence>
<evidence type="ECO:0000313" key="2">
    <source>
        <dbReference type="EMBL" id="MFC3533395.1"/>
    </source>
</evidence>
<feature type="domain" description="FRG" evidence="1">
    <location>
        <begin position="18"/>
        <end position="112"/>
    </location>
</feature>
<proteinExistence type="predicted"/>
<dbReference type="InterPro" id="IPR014966">
    <property type="entry name" value="FRG-dom"/>
</dbReference>
<dbReference type="SMART" id="SM00901">
    <property type="entry name" value="FRG"/>
    <property type="match status" value="1"/>
</dbReference>
<dbReference type="Pfam" id="PF08867">
    <property type="entry name" value="FRG"/>
    <property type="match status" value="1"/>
</dbReference>
<dbReference type="Proteomes" id="UP001595741">
    <property type="component" value="Unassembled WGS sequence"/>
</dbReference>
<reference evidence="3" key="1">
    <citation type="journal article" date="2019" name="Int. J. Syst. Evol. Microbiol.">
        <title>The Global Catalogue of Microorganisms (GCM) 10K type strain sequencing project: providing services to taxonomists for standard genome sequencing and annotation.</title>
        <authorList>
            <consortium name="The Broad Institute Genomics Platform"/>
            <consortium name="The Broad Institute Genome Sequencing Center for Infectious Disease"/>
            <person name="Wu L."/>
            <person name="Ma J."/>
        </authorList>
    </citation>
    <scope>NUCLEOTIDE SEQUENCE [LARGE SCALE GENOMIC DNA]</scope>
    <source>
        <strain evidence="3">KCTC 42742</strain>
    </source>
</reference>
<dbReference type="RefSeq" id="WP_386093077.1">
    <property type="nucleotide sequence ID" value="NZ_JBHRXN010000032.1"/>
</dbReference>
<comment type="caution">
    <text evidence="2">The sequence shown here is derived from an EMBL/GenBank/DDBJ whole genome shotgun (WGS) entry which is preliminary data.</text>
</comment>
<organism evidence="2 3">
    <name type="scientific">Vogesella facilis</name>
    <dbReference type="NCBI Taxonomy" id="1655232"/>
    <lineage>
        <taxon>Bacteria</taxon>
        <taxon>Pseudomonadati</taxon>
        <taxon>Pseudomonadota</taxon>
        <taxon>Betaproteobacteria</taxon>
        <taxon>Neisseriales</taxon>
        <taxon>Chromobacteriaceae</taxon>
        <taxon>Vogesella</taxon>
    </lineage>
</organism>
<accession>A0ABV7RL55</accession>
<keyword evidence="3" id="KW-1185">Reference proteome</keyword>
<sequence>MDAWLEFYRQISAAIESAGDIMFFRGHRDASWSLLPTLARVQVQNSSELEKVVYFDFQTRAGSLLPANNSCWNNAFAMQHHGLPTRLLDWTENFATALYFALKEATGECCVWMLDPFALNAEAINQAALLRPEDLNGTYDDYFISDRKKLEAQAIAISPLRHHPRVFHQRAGFTVHDDLKASLDTIYPDAFKKFVIPEDAHDSARQFLKLVGISEFTLFPDLDGLGRELNYEHFRKRS</sequence>